<keyword evidence="2" id="KW-1185">Reference proteome</keyword>
<organism evidence="1 2">
    <name type="scientific">Kocuria rosea subsp. polaris</name>
    <dbReference type="NCBI Taxonomy" id="136273"/>
    <lineage>
        <taxon>Bacteria</taxon>
        <taxon>Bacillati</taxon>
        <taxon>Actinomycetota</taxon>
        <taxon>Actinomycetes</taxon>
        <taxon>Micrococcales</taxon>
        <taxon>Micrococcaceae</taxon>
        <taxon>Kocuria</taxon>
    </lineage>
</organism>
<protein>
    <submittedName>
        <fullName evidence="1">Para-aminobenzoate synthase, component I</fullName>
    </submittedName>
</protein>
<dbReference type="SUPFAM" id="SSF52540">
    <property type="entry name" value="P-loop containing nucleoside triphosphate hydrolases"/>
    <property type="match status" value="1"/>
</dbReference>
<dbReference type="RefSeq" id="WP_035928261.1">
    <property type="nucleotide sequence ID" value="NZ_JSUH01000011.1"/>
</dbReference>
<accession>A0A0A6VPK2</accession>
<gene>
    <name evidence="1" type="ORF">GY22_12695</name>
</gene>
<evidence type="ECO:0000313" key="2">
    <source>
        <dbReference type="Proteomes" id="UP000030466"/>
    </source>
</evidence>
<dbReference type="OrthoDB" id="3518032at2"/>
<dbReference type="Proteomes" id="UP000030466">
    <property type="component" value="Unassembled WGS sequence"/>
</dbReference>
<proteinExistence type="predicted"/>
<dbReference type="InterPro" id="IPR027417">
    <property type="entry name" value="P-loop_NTPase"/>
</dbReference>
<reference evidence="1 2" key="1">
    <citation type="journal article" date="2003" name="Int. J. Syst. Evol. Microbiol.">
        <title>Kocuria polaris sp. nov., an orange-pigmented psychrophilic bacterium isolated from an Antarctic cyanobacterial mat sample.</title>
        <authorList>
            <person name="Reddy G.S."/>
            <person name="Prakash J.S."/>
            <person name="Prabahar V."/>
            <person name="Matsumoto G.I."/>
            <person name="Stackebrandt E."/>
            <person name="Shivaji S."/>
        </authorList>
    </citation>
    <scope>NUCLEOTIDE SEQUENCE [LARGE SCALE GENOMIC DNA]</scope>
    <source>
        <strain evidence="1 2">CMS 76or</strain>
    </source>
</reference>
<dbReference type="EMBL" id="JSUH01000011">
    <property type="protein sequence ID" value="KHD96970.1"/>
    <property type="molecule type" value="Genomic_DNA"/>
</dbReference>
<dbReference type="Gene3D" id="3.40.50.300">
    <property type="entry name" value="P-loop containing nucleotide triphosphate hydrolases"/>
    <property type="match status" value="1"/>
</dbReference>
<sequence>MIDIELELDPALAAAHPAGTNLARLLPSPTRRPYLIGIDGRSGAGKTSLAEQLGAVLRPVRDVTLFHLEDLYPGWDGLGPGRRTYVDEVLTPLDQGRDAEWSAWDWVTGSPGTPRLTRVAEVVILEGVGACSAEARELLDVSVWVELPTALRYDRALSRDGSYYAEHWDRWAAQEDAYLAEDHVWEQVDILHPGPVC</sequence>
<dbReference type="AlphaFoldDB" id="A0A0A6VPK2"/>
<evidence type="ECO:0000313" key="1">
    <source>
        <dbReference type="EMBL" id="KHD96970.1"/>
    </source>
</evidence>
<comment type="caution">
    <text evidence="1">The sequence shown here is derived from an EMBL/GenBank/DDBJ whole genome shotgun (WGS) entry which is preliminary data.</text>
</comment>
<name>A0A0A6VPK2_KOCRO</name>